<feature type="region of interest" description="Disordered" evidence="7">
    <location>
        <begin position="312"/>
        <end position="342"/>
    </location>
</feature>
<dbReference type="GO" id="GO:0016020">
    <property type="term" value="C:membrane"/>
    <property type="evidence" value="ECO:0007669"/>
    <property type="project" value="UniProtKB-SubCell"/>
</dbReference>
<evidence type="ECO:0000256" key="4">
    <source>
        <dbReference type="ARBA" id="ARBA00022968"/>
    </source>
</evidence>
<dbReference type="AlphaFoldDB" id="A0A835LM56"/>
<keyword evidence="3 6" id="KW-0489">Methyltransferase</keyword>
<name>A0A835LM56_9MAGN</name>
<keyword evidence="4 6" id="KW-0735">Signal-anchor</keyword>
<evidence type="ECO:0000313" key="9">
    <source>
        <dbReference type="Proteomes" id="UP000631114"/>
    </source>
</evidence>
<dbReference type="EC" id="2.1.1.-" evidence="6"/>
<proteinExistence type="inferred from homology"/>
<comment type="similarity">
    <text evidence="2 6">Belongs to the methyltransferase superfamily.</text>
</comment>
<gene>
    <name evidence="8" type="ORF">IFM89_012290</name>
</gene>
<evidence type="ECO:0000256" key="5">
    <source>
        <dbReference type="ARBA" id="ARBA00037847"/>
    </source>
</evidence>
<dbReference type="PANTHER" id="PTHR10108:SF1085">
    <property type="entry name" value="METHYLTRANSFERASE"/>
    <property type="match status" value="1"/>
</dbReference>
<dbReference type="Gene3D" id="1.25.40.10">
    <property type="entry name" value="Tetratricopeptide repeat domain"/>
    <property type="match status" value="2"/>
</dbReference>
<dbReference type="GO" id="GO:0008168">
    <property type="term" value="F:methyltransferase activity"/>
    <property type="evidence" value="ECO:0007669"/>
    <property type="project" value="UniProtKB-UniRule"/>
</dbReference>
<keyword evidence="6" id="KW-0325">Glycoprotein</keyword>
<dbReference type="Proteomes" id="UP000631114">
    <property type="component" value="Unassembled WGS sequence"/>
</dbReference>
<reference evidence="8 9" key="1">
    <citation type="submission" date="2020-10" db="EMBL/GenBank/DDBJ databases">
        <title>The Coptis chinensis genome and diversification of protoberbering-type alkaloids.</title>
        <authorList>
            <person name="Wang B."/>
            <person name="Shu S."/>
            <person name="Song C."/>
            <person name="Liu Y."/>
        </authorList>
    </citation>
    <scope>NUCLEOTIDE SEQUENCE [LARGE SCALE GENOMIC DNA]</scope>
    <source>
        <strain evidence="8">HL-2020</strain>
        <tissue evidence="8">Leaf</tissue>
    </source>
</reference>
<dbReference type="InterPro" id="IPR029063">
    <property type="entry name" value="SAM-dependent_MTases_sf"/>
</dbReference>
<keyword evidence="4 6" id="KW-0812">Transmembrane</keyword>
<dbReference type="GO" id="GO:0005802">
    <property type="term" value="C:trans-Golgi network"/>
    <property type="evidence" value="ECO:0007669"/>
    <property type="project" value="TreeGrafter"/>
</dbReference>
<dbReference type="PANTHER" id="PTHR10108">
    <property type="entry name" value="SAM-DEPENDENT METHYLTRANSFERASE"/>
    <property type="match status" value="1"/>
</dbReference>
<dbReference type="InterPro" id="IPR004159">
    <property type="entry name" value="Put_SAM_MeTrfase"/>
</dbReference>
<keyword evidence="6" id="KW-0808">Transferase</keyword>
<dbReference type="GO" id="GO:0005768">
    <property type="term" value="C:endosome"/>
    <property type="evidence" value="ECO:0007669"/>
    <property type="project" value="TreeGrafter"/>
</dbReference>
<comment type="subcellular location">
    <subcellularLocation>
        <location evidence="5">Endomembrane system</location>
        <topology evidence="5">Single-pass membrane protein</topology>
    </subcellularLocation>
    <subcellularLocation>
        <location evidence="1 6">Membrane</location>
        <topology evidence="1 6">Single-pass type II membrane protein</topology>
    </subcellularLocation>
</comment>
<dbReference type="OrthoDB" id="10006270at2759"/>
<evidence type="ECO:0000256" key="7">
    <source>
        <dbReference type="SAM" id="MobiDB-lite"/>
    </source>
</evidence>
<dbReference type="GO" id="GO:0032259">
    <property type="term" value="P:methylation"/>
    <property type="evidence" value="ECO:0007669"/>
    <property type="project" value="UniProtKB-KW"/>
</dbReference>
<evidence type="ECO:0000256" key="2">
    <source>
        <dbReference type="ARBA" id="ARBA00008361"/>
    </source>
</evidence>
<accession>A0A835LM56</accession>
<evidence type="ECO:0000313" key="8">
    <source>
        <dbReference type="EMBL" id="KAF9596559.1"/>
    </source>
</evidence>
<organism evidence="8 9">
    <name type="scientific">Coptis chinensis</name>
    <dbReference type="NCBI Taxonomy" id="261450"/>
    <lineage>
        <taxon>Eukaryota</taxon>
        <taxon>Viridiplantae</taxon>
        <taxon>Streptophyta</taxon>
        <taxon>Embryophyta</taxon>
        <taxon>Tracheophyta</taxon>
        <taxon>Spermatophyta</taxon>
        <taxon>Magnoliopsida</taxon>
        <taxon>Ranunculales</taxon>
        <taxon>Ranunculaceae</taxon>
        <taxon>Coptidoideae</taxon>
        <taxon>Coptis</taxon>
    </lineage>
</organism>
<keyword evidence="9" id="KW-1185">Reference proteome</keyword>
<comment type="caution">
    <text evidence="8">The sequence shown here is derived from an EMBL/GenBank/DDBJ whole genome shotgun (WGS) entry which is preliminary data.</text>
</comment>
<dbReference type="Pfam" id="PF03141">
    <property type="entry name" value="Methyltransf_29"/>
    <property type="match status" value="1"/>
</dbReference>
<evidence type="ECO:0000256" key="3">
    <source>
        <dbReference type="ARBA" id="ARBA00022603"/>
    </source>
</evidence>
<dbReference type="SUPFAM" id="SSF53335">
    <property type="entry name" value="S-adenosyl-L-methionine-dependent methyltransferases"/>
    <property type="match status" value="1"/>
</dbReference>
<dbReference type="InterPro" id="IPR011990">
    <property type="entry name" value="TPR-like_helical_dom_sf"/>
</dbReference>
<sequence length="395" mass="44420">MADAKDIRPLVCDNGTGMVKWRSQESPPHKAPNVLAKSQFVFPRVFDLVHCACCRVPWHIEGGKLLLELNRVLQPGGYFVWSATPVYQKLAEDVEIWTAMSAIKADPLCYEALERLIENHMLKSEEESSLISSLKFAPEDKWLSSFYSCLIKKYDKESMVEAKFRKLEQETCDNNTASLPVACTLKNNTDLLACKAEYYHQSGEYQKCFELTSALLERDPFHLKSTLVHLTAAMELGHSNELYLMACHGNAFAAQEEGDQAISSFRTAARSFPGLNLDILFVRCHLPTLYIGMEYMRTHNLKLEKEMQFRHGDSKGSVKGGHGRKEVAGVQSGQSSQTRQRYKCRSSLGSIKSVSKGFGLKTSSFRVSAMAVYEVKLIGPDGDENEFELRMTVIS</sequence>
<evidence type="ECO:0000256" key="6">
    <source>
        <dbReference type="RuleBase" id="RU366043"/>
    </source>
</evidence>
<evidence type="ECO:0000256" key="1">
    <source>
        <dbReference type="ARBA" id="ARBA00004606"/>
    </source>
</evidence>
<protein>
    <recommendedName>
        <fullName evidence="6">Methyltransferase</fullName>
        <ecNumber evidence="6">2.1.1.-</ecNumber>
    </recommendedName>
</protein>
<dbReference type="EMBL" id="JADFTS010000007">
    <property type="protein sequence ID" value="KAF9596559.1"/>
    <property type="molecule type" value="Genomic_DNA"/>
</dbReference>